<accession>A0A1I7YAY9</accession>
<evidence type="ECO:0000256" key="2">
    <source>
        <dbReference type="PROSITE-ProRule" id="PRU00124"/>
    </source>
</evidence>
<comment type="caution">
    <text evidence="2">Lacks conserved residue(s) required for the propagation of feature annotation.</text>
</comment>
<proteinExistence type="predicted"/>
<dbReference type="GO" id="GO:0043195">
    <property type="term" value="C:terminal bouton"/>
    <property type="evidence" value="ECO:0007669"/>
    <property type="project" value="TreeGrafter"/>
</dbReference>
<dbReference type="InterPro" id="IPR036055">
    <property type="entry name" value="LDL_receptor-like_sf"/>
</dbReference>
<evidence type="ECO:0000256" key="3">
    <source>
        <dbReference type="SAM" id="SignalP"/>
    </source>
</evidence>
<keyword evidence="4" id="KW-1185">Reference proteome</keyword>
<evidence type="ECO:0000313" key="5">
    <source>
        <dbReference type="WBParaSite" id="L893_g14521.t1"/>
    </source>
</evidence>
<keyword evidence="1" id="KW-1015">Disulfide bond</keyword>
<dbReference type="Proteomes" id="UP000095287">
    <property type="component" value="Unplaced"/>
</dbReference>
<feature type="signal peptide" evidence="3">
    <location>
        <begin position="1"/>
        <end position="21"/>
    </location>
</feature>
<dbReference type="PROSITE" id="PS50068">
    <property type="entry name" value="LDLRA_2"/>
    <property type="match status" value="1"/>
</dbReference>
<dbReference type="GO" id="GO:0043410">
    <property type="term" value="P:positive regulation of MAPK cascade"/>
    <property type="evidence" value="ECO:0007669"/>
    <property type="project" value="TreeGrafter"/>
</dbReference>
<protein>
    <submittedName>
        <fullName evidence="5">Secreted protein</fullName>
    </submittedName>
</protein>
<keyword evidence="3" id="KW-0732">Signal</keyword>
<dbReference type="GO" id="GO:0030297">
    <property type="term" value="F:transmembrane receptor protein tyrosine kinase activator activity"/>
    <property type="evidence" value="ECO:0007669"/>
    <property type="project" value="TreeGrafter"/>
</dbReference>
<dbReference type="InterPro" id="IPR023415">
    <property type="entry name" value="LDLR_class-A_CS"/>
</dbReference>
<dbReference type="SMART" id="SM00192">
    <property type="entry name" value="LDLa"/>
    <property type="match status" value="1"/>
</dbReference>
<dbReference type="PANTHER" id="PTHR21105:SF0">
    <property type="entry name" value="GH16255P"/>
    <property type="match status" value="1"/>
</dbReference>
<name>A0A1I7YAY9_9BILA</name>
<dbReference type="PROSITE" id="PS01209">
    <property type="entry name" value="LDLRA_1"/>
    <property type="match status" value="1"/>
</dbReference>
<dbReference type="PANTHER" id="PTHR21105">
    <property type="entry name" value="GH16255P"/>
    <property type="match status" value="1"/>
</dbReference>
<evidence type="ECO:0000256" key="1">
    <source>
        <dbReference type="ARBA" id="ARBA00023157"/>
    </source>
</evidence>
<dbReference type="SUPFAM" id="SSF57424">
    <property type="entry name" value="LDL receptor-like module"/>
    <property type="match status" value="1"/>
</dbReference>
<dbReference type="AlphaFoldDB" id="A0A1I7YAY9"/>
<feature type="chain" id="PRO_5009311933" evidence="3">
    <location>
        <begin position="22"/>
        <end position="173"/>
    </location>
</feature>
<dbReference type="InterPro" id="IPR002172">
    <property type="entry name" value="LDrepeatLR_classA_rpt"/>
</dbReference>
<sequence>MLSLVAVVLVLSVVAPDTTLCAEIEDGLYQLTGDEVLKLGRMLTDSLESSRSSNFRPATNPLRTHVWPGFSGQDLLFPDLLFPVKQCTVNGKTFRGMFQCPSRQRGTGDVRCVKYGDLCDGHPECPDMEDEHPLFCLFHKLHESEMSTLRRLVDHREATHPKHKKASRHMLLP</sequence>
<evidence type="ECO:0000313" key="4">
    <source>
        <dbReference type="Proteomes" id="UP000095287"/>
    </source>
</evidence>
<reference evidence="5" key="1">
    <citation type="submission" date="2016-11" db="UniProtKB">
        <authorList>
            <consortium name="WormBaseParasite"/>
        </authorList>
    </citation>
    <scope>IDENTIFICATION</scope>
</reference>
<dbReference type="WBParaSite" id="L893_g14521.t1">
    <property type="protein sequence ID" value="L893_g14521.t1"/>
    <property type="gene ID" value="L893_g14521"/>
</dbReference>
<dbReference type="CDD" id="cd00112">
    <property type="entry name" value="LDLa"/>
    <property type="match status" value="1"/>
</dbReference>
<dbReference type="Gene3D" id="4.10.400.10">
    <property type="entry name" value="Low-density Lipoprotein Receptor"/>
    <property type="match status" value="1"/>
</dbReference>
<organism evidence="4 5">
    <name type="scientific">Steinernema glaseri</name>
    <dbReference type="NCBI Taxonomy" id="37863"/>
    <lineage>
        <taxon>Eukaryota</taxon>
        <taxon>Metazoa</taxon>
        <taxon>Ecdysozoa</taxon>
        <taxon>Nematoda</taxon>
        <taxon>Chromadorea</taxon>
        <taxon>Rhabditida</taxon>
        <taxon>Tylenchina</taxon>
        <taxon>Panagrolaimomorpha</taxon>
        <taxon>Strongyloidoidea</taxon>
        <taxon>Steinernematidae</taxon>
        <taxon>Steinernema</taxon>
    </lineage>
</organism>